<accession>A0A6H0Y3Z4</accession>
<keyword evidence="3" id="KW-1185">Reference proteome</keyword>
<dbReference type="Pfam" id="PF17784">
    <property type="entry name" value="Sulfotransfer_4"/>
    <property type="match status" value="1"/>
</dbReference>
<reference evidence="2 3" key="1">
    <citation type="journal article" date="2016" name="Sci. Rep.">
        <title>Peltaster fructicola genome reveals evolution from an invasive phytopathogen to an ectophytic parasite.</title>
        <authorList>
            <person name="Xu C."/>
            <person name="Chen H."/>
            <person name="Gleason M.L."/>
            <person name="Xu J.R."/>
            <person name="Liu H."/>
            <person name="Zhang R."/>
            <person name="Sun G."/>
        </authorList>
    </citation>
    <scope>NUCLEOTIDE SEQUENCE [LARGE SCALE GENOMIC DNA]</scope>
    <source>
        <strain evidence="2 3">LNHT1506</strain>
    </source>
</reference>
<keyword evidence="1" id="KW-0472">Membrane</keyword>
<dbReference type="InterPro" id="IPR040632">
    <property type="entry name" value="Sulfotransfer_4"/>
</dbReference>
<dbReference type="Gene3D" id="3.40.50.300">
    <property type="entry name" value="P-loop containing nucleotide triphosphate hydrolases"/>
    <property type="match status" value="1"/>
</dbReference>
<protein>
    <recommendedName>
        <fullName evidence="4">NAD dependent epimerase/dehydratase</fullName>
    </recommendedName>
</protein>
<evidence type="ECO:0000313" key="2">
    <source>
        <dbReference type="EMBL" id="QIX01340.1"/>
    </source>
</evidence>
<dbReference type="PANTHER" id="PTHR36978">
    <property type="entry name" value="P-LOOP CONTAINING NUCLEOTIDE TRIPHOSPHATE HYDROLASE"/>
    <property type="match status" value="1"/>
</dbReference>
<proteinExistence type="predicted"/>
<organism evidence="2 3">
    <name type="scientific">Peltaster fructicola</name>
    <dbReference type="NCBI Taxonomy" id="286661"/>
    <lineage>
        <taxon>Eukaryota</taxon>
        <taxon>Fungi</taxon>
        <taxon>Dikarya</taxon>
        <taxon>Ascomycota</taxon>
        <taxon>Pezizomycotina</taxon>
        <taxon>Dothideomycetes</taxon>
        <taxon>Dothideomycetes incertae sedis</taxon>
        <taxon>Peltaster</taxon>
    </lineage>
</organism>
<dbReference type="OrthoDB" id="408152at2759"/>
<keyword evidence="1" id="KW-0812">Transmembrane</keyword>
<keyword evidence="1" id="KW-1133">Transmembrane helix</keyword>
<evidence type="ECO:0000256" key="1">
    <source>
        <dbReference type="SAM" id="Phobius"/>
    </source>
</evidence>
<dbReference type="EMBL" id="CP051142">
    <property type="protein sequence ID" value="QIX01340.1"/>
    <property type="molecule type" value="Genomic_DNA"/>
</dbReference>
<dbReference type="InterPro" id="IPR027417">
    <property type="entry name" value="P-loop_NTPase"/>
</dbReference>
<dbReference type="AlphaFoldDB" id="A0A6H0Y3Z4"/>
<evidence type="ECO:0000313" key="3">
    <source>
        <dbReference type="Proteomes" id="UP000503462"/>
    </source>
</evidence>
<dbReference type="SUPFAM" id="SSF52540">
    <property type="entry name" value="P-loop containing nucleoside triphosphate hydrolases"/>
    <property type="match status" value="1"/>
</dbReference>
<evidence type="ECO:0008006" key="4">
    <source>
        <dbReference type="Google" id="ProtNLM"/>
    </source>
</evidence>
<sequence>MADTKQQHSGMQVLSLGMSRTGTASMKEALHILGHQRVHHAYELYTHPEQCVKWLAAWDAKAKCDKTALQRHTWDELLEGYTAVTDMPAVCFAQELIEAYPQAKVILVERDEQAWYQSFDTGVIQTYFDNAPVTGIISMLDHKLMRPIHELWTRLFAHSDGYFHSTTKSEMQKNALQVYRDHNALVRLVTPPERLLCFKLKDGWQPLCEFLQVDKPEVPFPSVNEGDAVKEVVAAFVNKSMKRAVLNLGIGVAVVAALLIPLLLSSSS</sequence>
<dbReference type="Proteomes" id="UP000503462">
    <property type="component" value="Chromosome 4"/>
</dbReference>
<feature type="transmembrane region" description="Helical" evidence="1">
    <location>
        <begin position="244"/>
        <end position="264"/>
    </location>
</feature>
<dbReference type="PANTHER" id="PTHR36978:SF4">
    <property type="entry name" value="P-LOOP CONTAINING NUCLEOSIDE TRIPHOSPHATE HYDROLASE PROTEIN"/>
    <property type="match status" value="1"/>
</dbReference>
<gene>
    <name evidence="2" type="ORF">AMS68_006857</name>
</gene>
<name>A0A6H0Y3Z4_9PEZI</name>